<feature type="domain" description="Crossover junction endonuclease MUS81-like HHH" evidence="14">
    <location>
        <begin position="6"/>
        <end position="72"/>
    </location>
</feature>
<dbReference type="EMBL" id="JAODUO010000245">
    <property type="protein sequence ID" value="KAK2185088.1"/>
    <property type="molecule type" value="Genomic_DNA"/>
</dbReference>
<dbReference type="Gene3D" id="1.10.10.10">
    <property type="entry name" value="Winged helix-like DNA-binding domain superfamily/Winged helix DNA-binding domain"/>
    <property type="match status" value="1"/>
</dbReference>
<dbReference type="FunFam" id="1.10.150.110:FF:000001">
    <property type="entry name" value="Putative Crossover junction endonuclease MUS81"/>
    <property type="match status" value="1"/>
</dbReference>
<dbReference type="InterPro" id="IPR033309">
    <property type="entry name" value="Mus81"/>
</dbReference>
<keyword evidence="12 13" id="KW-0539">Nucleus</keyword>
<evidence type="ECO:0000256" key="13">
    <source>
        <dbReference type="RuleBase" id="RU369042"/>
    </source>
</evidence>
<keyword evidence="10 13" id="KW-0233">DNA recombination</keyword>
<name>A0AAD9UD76_RIDPI</name>
<dbReference type="GO" id="GO:0000727">
    <property type="term" value="P:double-strand break repair via break-induced replication"/>
    <property type="evidence" value="ECO:0007669"/>
    <property type="project" value="UniProtKB-UniRule"/>
</dbReference>
<keyword evidence="11 13" id="KW-0234">DNA repair</keyword>
<evidence type="ECO:0000313" key="17">
    <source>
        <dbReference type="Proteomes" id="UP001209878"/>
    </source>
</evidence>
<evidence type="ECO:0000256" key="8">
    <source>
        <dbReference type="ARBA" id="ARBA00022801"/>
    </source>
</evidence>
<accession>A0AAD9UD76</accession>
<gene>
    <name evidence="16" type="ORF">NP493_246g02028</name>
</gene>
<dbReference type="InterPro" id="IPR010996">
    <property type="entry name" value="HHH_MUS81"/>
</dbReference>
<evidence type="ECO:0000256" key="4">
    <source>
        <dbReference type="ARBA" id="ARBA00022722"/>
    </source>
</evidence>
<dbReference type="GO" id="GO:0008821">
    <property type="term" value="F:crossover junction DNA endonuclease activity"/>
    <property type="evidence" value="ECO:0007669"/>
    <property type="project" value="UniProtKB-UniRule"/>
</dbReference>
<dbReference type="GO" id="GO:0031573">
    <property type="term" value="P:mitotic intra-S DNA damage checkpoint signaling"/>
    <property type="evidence" value="ECO:0007669"/>
    <property type="project" value="TreeGrafter"/>
</dbReference>
<dbReference type="Proteomes" id="UP001209878">
    <property type="component" value="Unassembled WGS sequence"/>
</dbReference>
<dbReference type="GO" id="GO:0003677">
    <property type="term" value="F:DNA binding"/>
    <property type="evidence" value="ECO:0007669"/>
    <property type="project" value="UniProtKB-UniRule"/>
</dbReference>
<comment type="similarity">
    <text evidence="3 13">Belongs to the XPF family.</text>
</comment>
<evidence type="ECO:0000256" key="2">
    <source>
        <dbReference type="ARBA" id="ARBA00004123"/>
    </source>
</evidence>
<dbReference type="SUPFAM" id="SSF47802">
    <property type="entry name" value="DNA polymerase beta, N-terminal domain-like"/>
    <property type="match status" value="1"/>
</dbReference>
<dbReference type="Pfam" id="PF21136">
    <property type="entry name" value="WHD_MUS81"/>
    <property type="match status" value="1"/>
</dbReference>
<sequence length="335" mass="37782">MGERPCANPLFVKWLSEWKENAASTGLKSAHTYNKAIKSLKKYPLPLASGKDCKILENFGDKICQQLDERLALYSANAELAEGNRPYVPQYRSGAYALLLTLYNNKQSGDSEGFMTKQELMREAQCLANKSFKRPDPGSHYTAWSSMGTLVVKGYVIRASCPAKYIITGSDNDICLHRYIITDSDNDICPHRYIITDSDNDICPHRYIITGSDTSSLAQVMTFVPTDTSSLAQIHHHWLRYIITGSDNDICPHRYIITGSGNDICPHRYIITDSGCELAVRMQQANHNVSPTCAELDCRLVQPQATRRAQVDDVMVIEDVPLMQRLGRKRFVQYF</sequence>
<keyword evidence="4 13" id="KW-0540">Nuclease</keyword>
<comment type="caution">
    <text evidence="16">The sequence shown here is derived from an EMBL/GenBank/DDBJ whole genome shotgun (WGS) entry which is preliminary data.</text>
</comment>
<keyword evidence="6 13" id="KW-0255">Endonuclease</keyword>
<dbReference type="Pfam" id="PF14716">
    <property type="entry name" value="HHH_8"/>
    <property type="match status" value="1"/>
</dbReference>
<evidence type="ECO:0000256" key="10">
    <source>
        <dbReference type="ARBA" id="ARBA00023172"/>
    </source>
</evidence>
<comment type="subcellular location">
    <subcellularLocation>
        <location evidence="2 13">Nucleus</location>
    </subcellularLocation>
</comment>
<evidence type="ECO:0000256" key="3">
    <source>
        <dbReference type="ARBA" id="ARBA00010015"/>
    </source>
</evidence>
<comment type="function">
    <text evidence="13">Interacts with EME1 to form a DNA structure-specific endonuclease with substrate preference for branched DNA structures with a 5'-end at the branch nick. Typical substrates include 3'-flap structures, D-loops, replication forks and nicked Holliday junctions. May be required in mitosis for the processing of stalled or collapsed replication fork intermediates. May be required in meiosis for the repair of meiosis-specific double strand breaks subsequent to single-end invasion (SEI).</text>
</comment>
<dbReference type="EC" id="3.1.22.-" evidence="13"/>
<dbReference type="InterPro" id="IPR027421">
    <property type="entry name" value="DNA_pol_lamdba_lyase_dom_sf"/>
</dbReference>
<dbReference type="GO" id="GO:0031297">
    <property type="term" value="P:replication fork processing"/>
    <property type="evidence" value="ECO:0007669"/>
    <property type="project" value="UniProtKB-ARBA"/>
</dbReference>
<dbReference type="AlphaFoldDB" id="A0AAD9UD76"/>
<dbReference type="GO" id="GO:0000712">
    <property type="term" value="P:resolution of meiotic recombination intermediates"/>
    <property type="evidence" value="ECO:0007669"/>
    <property type="project" value="TreeGrafter"/>
</dbReference>
<dbReference type="InterPro" id="IPR047417">
    <property type="entry name" value="WHD_MUS81"/>
</dbReference>
<dbReference type="GO" id="GO:0046872">
    <property type="term" value="F:metal ion binding"/>
    <property type="evidence" value="ECO:0007669"/>
    <property type="project" value="UniProtKB-UniRule"/>
</dbReference>
<dbReference type="PANTHER" id="PTHR13451">
    <property type="entry name" value="CLASS II CROSSOVER JUNCTION ENDONUCLEASE MUS81"/>
    <property type="match status" value="1"/>
</dbReference>
<keyword evidence="9 13" id="KW-0460">Magnesium</keyword>
<protein>
    <recommendedName>
        <fullName evidence="13">Crossover junction endonuclease MUS81</fullName>
        <ecNumber evidence="13">3.1.22.-</ecNumber>
    </recommendedName>
</protein>
<keyword evidence="8 13" id="KW-0378">Hydrolase</keyword>
<dbReference type="GO" id="GO:0005634">
    <property type="term" value="C:nucleus"/>
    <property type="evidence" value="ECO:0007669"/>
    <property type="project" value="UniProtKB-SubCell"/>
</dbReference>
<keyword evidence="5 13" id="KW-0479">Metal-binding</keyword>
<dbReference type="GO" id="GO:0048476">
    <property type="term" value="C:Holliday junction resolvase complex"/>
    <property type="evidence" value="ECO:0007669"/>
    <property type="project" value="UniProtKB-UniRule"/>
</dbReference>
<proteinExistence type="inferred from homology"/>
<dbReference type="PANTHER" id="PTHR13451:SF0">
    <property type="entry name" value="CROSSOVER JUNCTION ENDONUCLEASE MUS81"/>
    <property type="match status" value="1"/>
</dbReference>
<evidence type="ECO:0000256" key="11">
    <source>
        <dbReference type="ARBA" id="ARBA00023204"/>
    </source>
</evidence>
<comment type="subunit">
    <text evidence="13">Interacts with EME1.</text>
</comment>
<dbReference type="GO" id="GO:0048257">
    <property type="term" value="F:3'-flap endonuclease activity"/>
    <property type="evidence" value="ECO:0007669"/>
    <property type="project" value="TreeGrafter"/>
</dbReference>
<evidence type="ECO:0000256" key="7">
    <source>
        <dbReference type="ARBA" id="ARBA00022763"/>
    </source>
</evidence>
<dbReference type="InterPro" id="IPR036388">
    <property type="entry name" value="WH-like_DNA-bd_sf"/>
</dbReference>
<evidence type="ECO:0000256" key="9">
    <source>
        <dbReference type="ARBA" id="ARBA00022842"/>
    </source>
</evidence>
<dbReference type="GO" id="GO:0006308">
    <property type="term" value="P:DNA catabolic process"/>
    <property type="evidence" value="ECO:0007669"/>
    <property type="project" value="UniProtKB-UniRule"/>
</dbReference>
<evidence type="ECO:0000256" key="12">
    <source>
        <dbReference type="ARBA" id="ARBA00023242"/>
    </source>
</evidence>
<dbReference type="Gene3D" id="1.10.150.110">
    <property type="entry name" value="DNA polymerase beta, N-terminal domain-like"/>
    <property type="match status" value="1"/>
</dbReference>
<keyword evidence="17" id="KW-1185">Reference proteome</keyword>
<evidence type="ECO:0000256" key="1">
    <source>
        <dbReference type="ARBA" id="ARBA00001946"/>
    </source>
</evidence>
<feature type="domain" description="MUS81 winged helix" evidence="15">
    <location>
        <begin position="89"/>
        <end position="169"/>
    </location>
</feature>
<evidence type="ECO:0000259" key="15">
    <source>
        <dbReference type="Pfam" id="PF21136"/>
    </source>
</evidence>
<evidence type="ECO:0000259" key="14">
    <source>
        <dbReference type="Pfam" id="PF14716"/>
    </source>
</evidence>
<evidence type="ECO:0000256" key="5">
    <source>
        <dbReference type="ARBA" id="ARBA00022723"/>
    </source>
</evidence>
<keyword evidence="7 13" id="KW-0227">DNA damage</keyword>
<comment type="cofactor">
    <cofactor evidence="1 13">
        <name>Mg(2+)</name>
        <dbReference type="ChEBI" id="CHEBI:18420"/>
    </cofactor>
</comment>
<dbReference type="CDD" id="cd21036">
    <property type="entry name" value="WH_MUS81"/>
    <property type="match status" value="1"/>
</dbReference>
<reference evidence="16" key="1">
    <citation type="journal article" date="2023" name="Mol. Biol. Evol.">
        <title>Third-Generation Sequencing Reveals the Adaptive Role of the Epigenome in Three Deep-Sea Polychaetes.</title>
        <authorList>
            <person name="Perez M."/>
            <person name="Aroh O."/>
            <person name="Sun Y."/>
            <person name="Lan Y."/>
            <person name="Juniper S.K."/>
            <person name="Young C.R."/>
            <person name="Angers B."/>
            <person name="Qian P.Y."/>
        </authorList>
    </citation>
    <scope>NUCLEOTIDE SEQUENCE</scope>
    <source>
        <strain evidence="16">R07B-5</strain>
    </source>
</reference>
<evidence type="ECO:0000256" key="6">
    <source>
        <dbReference type="ARBA" id="ARBA00022759"/>
    </source>
</evidence>
<evidence type="ECO:0000313" key="16">
    <source>
        <dbReference type="EMBL" id="KAK2185088.1"/>
    </source>
</evidence>
<organism evidence="16 17">
    <name type="scientific">Ridgeia piscesae</name>
    <name type="common">Tubeworm</name>
    <dbReference type="NCBI Taxonomy" id="27915"/>
    <lineage>
        <taxon>Eukaryota</taxon>
        <taxon>Metazoa</taxon>
        <taxon>Spiralia</taxon>
        <taxon>Lophotrochozoa</taxon>
        <taxon>Annelida</taxon>
        <taxon>Polychaeta</taxon>
        <taxon>Sedentaria</taxon>
        <taxon>Canalipalpata</taxon>
        <taxon>Sabellida</taxon>
        <taxon>Siboglinidae</taxon>
        <taxon>Ridgeia</taxon>
    </lineage>
</organism>
<dbReference type="FunFam" id="1.10.10.10:FF:000307">
    <property type="entry name" value="Crossover junction endonuclease MUS81"/>
    <property type="match status" value="1"/>
</dbReference>